<evidence type="ECO:0000313" key="3">
    <source>
        <dbReference type="EMBL" id="TCS89834.1"/>
    </source>
</evidence>
<proteinExistence type="predicted"/>
<dbReference type="Proteomes" id="UP000295807">
    <property type="component" value="Unassembled WGS sequence"/>
</dbReference>
<keyword evidence="4" id="KW-1185">Reference proteome</keyword>
<keyword evidence="2" id="KW-0472">Membrane</keyword>
<accession>A0A4R3KX78</accession>
<comment type="caution">
    <text evidence="3">The sequence shown here is derived from an EMBL/GenBank/DDBJ whole genome shotgun (WGS) entry which is preliminary data.</text>
</comment>
<feature type="region of interest" description="Disordered" evidence="1">
    <location>
        <begin position="94"/>
        <end position="190"/>
    </location>
</feature>
<organism evidence="3 4">
    <name type="scientific">Anseongella ginsenosidimutans</name>
    <dbReference type="NCBI Taxonomy" id="496056"/>
    <lineage>
        <taxon>Bacteria</taxon>
        <taxon>Pseudomonadati</taxon>
        <taxon>Bacteroidota</taxon>
        <taxon>Sphingobacteriia</taxon>
        <taxon>Sphingobacteriales</taxon>
        <taxon>Sphingobacteriaceae</taxon>
        <taxon>Anseongella</taxon>
    </lineage>
</organism>
<evidence type="ECO:0000313" key="4">
    <source>
        <dbReference type="Proteomes" id="UP000295807"/>
    </source>
</evidence>
<dbReference type="AlphaFoldDB" id="A0A4R3KX78"/>
<reference evidence="3 4" key="1">
    <citation type="submission" date="2019-03" db="EMBL/GenBank/DDBJ databases">
        <title>Genomic Encyclopedia of Type Strains, Phase IV (KMG-IV): sequencing the most valuable type-strain genomes for metagenomic binning, comparative biology and taxonomic classification.</title>
        <authorList>
            <person name="Goeker M."/>
        </authorList>
    </citation>
    <scope>NUCLEOTIDE SEQUENCE [LARGE SCALE GENOMIC DNA]</scope>
    <source>
        <strain evidence="3 4">DSM 21100</strain>
    </source>
</reference>
<protein>
    <submittedName>
        <fullName evidence="3">Uncharacterized protein</fullName>
    </submittedName>
</protein>
<evidence type="ECO:0000256" key="1">
    <source>
        <dbReference type="SAM" id="MobiDB-lite"/>
    </source>
</evidence>
<dbReference type="EMBL" id="SMAD01000001">
    <property type="protein sequence ID" value="TCS89834.1"/>
    <property type="molecule type" value="Genomic_DNA"/>
</dbReference>
<evidence type="ECO:0000256" key="2">
    <source>
        <dbReference type="SAM" id="Phobius"/>
    </source>
</evidence>
<gene>
    <name evidence="3" type="ORF">EDD80_10131</name>
</gene>
<feature type="transmembrane region" description="Helical" evidence="2">
    <location>
        <begin position="65"/>
        <end position="86"/>
    </location>
</feature>
<keyword evidence="2" id="KW-0812">Transmembrane</keyword>
<keyword evidence="2" id="KW-1133">Transmembrane helix</keyword>
<sequence>MAKRGGRTVKKDWIKEAYRSWFSRLDEDVPEEVWTEIADELDLDEVWNNLSEELDRTPRLSPWRWLPRAAAVLALLVSALAAYWYLFPPQRKGETPLATQSLPSAALPPENGPGGNASSGDAPAGNESPANGGLSAAKAPQNGSPADNELASGGAQGDAYREKAAPGNRISADHGEDELPERGSLAVSPVEQNGLRLSPEQERWTAVPLLPSLPGGIPGAAGADSTRITATEIDGLKVPGELMAGIRPPDQPAAGSGKQSPFIQLQRLGVVSAYNNTWMLNHETFNGLQASTLNATTITYSTSTGLNAGFLLKGKHKVNAELYLSSSTGQDYRQYIEARYQSRSIELDYYKLQLYYQLPVFSGKGDVLLGAYTSYLKRGREKVAGEARGVGRFYRDIDYGIMTGYQFNLPVNNRLLLQPGIRLNYGLPNIFKGNQLIPGNFLRTHNAAAGLYLGVSYRLY</sequence>
<name>A0A4R3KX78_9SPHI</name>